<evidence type="ECO:0000313" key="8">
    <source>
        <dbReference type="EMBL" id="SVA18029.1"/>
    </source>
</evidence>
<evidence type="ECO:0000256" key="2">
    <source>
        <dbReference type="ARBA" id="ARBA00022475"/>
    </source>
</evidence>
<dbReference type="InterPro" id="IPR050445">
    <property type="entry name" value="Bact_polysacc_biosynth/exp"/>
</dbReference>
<dbReference type="GO" id="GO:0004713">
    <property type="term" value="F:protein tyrosine kinase activity"/>
    <property type="evidence" value="ECO:0007669"/>
    <property type="project" value="TreeGrafter"/>
</dbReference>
<accession>A0A381TQC2</accession>
<dbReference type="InterPro" id="IPR003856">
    <property type="entry name" value="LPS_length_determ_N"/>
</dbReference>
<evidence type="ECO:0000259" key="7">
    <source>
        <dbReference type="Pfam" id="PF02706"/>
    </source>
</evidence>
<proteinExistence type="predicted"/>
<keyword evidence="2" id="KW-1003">Cell membrane</keyword>
<dbReference type="GO" id="GO:0005886">
    <property type="term" value="C:plasma membrane"/>
    <property type="evidence" value="ECO:0007669"/>
    <property type="project" value="UniProtKB-SubCell"/>
</dbReference>
<comment type="subcellular location">
    <subcellularLocation>
        <location evidence="1">Cell membrane</location>
        <topology evidence="1">Multi-pass membrane protein</topology>
    </subcellularLocation>
</comment>
<dbReference type="EMBL" id="UINC01004952">
    <property type="protein sequence ID" value="SVA18029.1"/>
    <property type="molecule type" value="Genomic_DNA"/>
</dbReference>
<keyword evidence="4 6" id="KW-1133">Transmembrane helix</keyword>
<name>A0A381TQC2_9ZZZZ</name>
<gene>
    <name evidence="8" type="ORF">METZ01_LOCUS70883</name>
</gene>
<dbReference type="PANTHER" id="PTHR32309:SF13">
    <property type="entry name" value="FERRIC ENTEROBACTIN TRANSPORT PROTEIN FEPE"/>
    <property type="match status" value="1"/>
</dbReference>
<dbReference type="PANTHER" id="PTHR32309">
    <property type="entry name" value="TYROSINE-PROTEIN KINASE"/>
    <property type="match status" value="1"/>
</dbReference>
<organism evidence="8">
    <name type="scientific">marine metagenome</name>
    <dbReference type="NCBI Taxonomy" id="408172"/>
    <lineage>
        <taxon>unclassified sequences</taxon>
        <taxon>metagenomes</taxon>
        <taxon>ecological metagenomes</taxon>
    </lineage>
</organism>
<keyword evidence="5 6" id="KW-0472">Membrane</keyword>
<feature type="domain" description="Polysaccharide chain length determinant N-terminal" evidence="7">
    <location>
        <begin position="34"/>
        <end position="130"/>
    </location>
</feature>
<dbReference type="AlphaFoldDB" id="A0A381TQC2"/>
<evidence type="ECO:0000256" key="3">
    <source>
        <dbReference type="ARBA" id="ARBA00022692"/>
    </source>
</evidence>
<feature type="non-terminal residue" evidence="8">
    <location>
        <position position="170"/>
    </location>
</feature>
<protein>
    <recommendedName>
        <fullName evidence="7">Polysaccharide chain length determinant N-terminal domain-containing protein</fullName>
    </recommendedName>
</protein>
<feature type="transmembrane region" description="Helical" evidence="6">
    <location>
        <begin position="50"/>
        <end position="69"/>
    </location>
</feature>
<reference evidence="8" key="1">
    <citation type="submission" date="2018-05" db="EMBL/GenBank/DDBJ databases">
        <authorList>
            <person name="Lanie J.A."/>
            <person name="Ng W.-L."/>
            <person name="Kazmierczak K.M."/>
            <person name="Andrzejewski T.M."/>
            <person name="Davidsen T.M."/>
            <person name="Wayne K.J."/>
            <person name="Tettelin H."/>
            <person name="Glass J.I."/>
            <person name="Rusch D."/>
            <person name="Podicherti R."/>
            <person name="Tsui H.-C.T."/>
            <person name="Winkler M.E."/>
        </authorList>
    </citation>
    <scope>NUCLEOTIDE SEQUENCE</scope>
</reference>
<evidence type="ECO:0000256" key="4">
    <source>
        <dbReference type="ARBA" id="ARBA00022989"/>
    </source>
</evidence>
<dbReference type="SUPFAM" id="SSF160355">
    <property type="entry name" value="Bacterial polysaccharide co-polymerase-like"/>
    <property type="match status" value="1"/>
</dbReference>
<evidence type="ECO:0000256" key="6">
    <source>
        <dbReference type="SAM" id="Phobius"/>
    </source>
</evidence>
<keyword evidence="3 6" id="KW-0812">Transmembrane</keyword>
<evidence type="ECO:0000256" key="5">
    <source>
        <dbReference type="ARBA" id="ARBA00023136"/>
    </source>
</evidence>
<dbReference type="Pfam" id="PF02706">
    <property type="entry name" value="Wzz"/>
    <property type="match status" value="1"/>
</dbReference>
<evidence type="ECO:0000256" key="1">
    <source>
        <dbReference type="ARBA" id="ARBA00004651"/>
    </source>
</evidence>
<sequence length="170" mass="19103">MPKTESNTAAEKEQPQALQTITYVPQYAQPFEDDTIDLYELWITLWSKKWLVIGVTVVAALGSVVYALLQPPVFKAEALLLPPDENKFQSLNVQGVSGLQGVQGISYEGVFAKFNKNLSSRILQKKFIQDFGLMELLAPERTPETRDEDIYKGFAKMIKIETKESTSISI</sequence>